<dbReference type="Proteomes" id="UP000253805">
    <property type="component" value="Unassembled WGS sequence"/>
</dbReference>
<comment type="caution">
    <text evidence="6">The sequence shown here is derived from an EMBL/GenBank/DDBJ whole genome shotgun (WGS) entry which is preliminary data.</text>
</comment>
<dbReference type="GO" id="GO:0016787">
    <property type="term" value="F:hydrolase activity"/>
    <property type="evidence" value="ECO:0007669"/>
    <property type="project" value="UniProtKB-KW"/>
</dbReference>
<accession>A0A369P0Z4</accession>
<dbReference type="InterPro" id="IPR029060">
    <property type="entry name" value="PIN-like_dom_sf"/>
</dbReference>
<dbReference type="GO" id="GO:0004518">
    <property type="term" value="F:nuclease activity"/>
    <property type="evidence" value="ECO:0007669"/>
    <property type="project" value="UniProtKB-KW"/>
</dbReference>
<evidence type="ECO:0000256" key="2">
    <source>
        <dbReference type="ARBA" id="ARBA00022723"/>
    </source>
</evidence>
<dbReference type="SUPFAM" id="SSF88723">
    <property type="entry name" value="PIN domain-like"/>
    <property type="match status" value="1"/>
</dbReference>
<dbReference type="AlphaFoldDB" id="A0A369P0Z4"/>
<keyword evidence="2" id="KW-0479">Metal-binding</keyword>
<organism evidence="6 7">
    <name type="scientific">Adlercreutzia equolifaciens subsp. celatus</name>
    <dbReference type="NCBI Taxonomy" id="394340"/>
    <lineage>
        <taxon>Bacteria</taxon>
        <taxon>Bacillati</taxon>
        <taxon>Actinomycetota</taxon>
        <taxon>Coriobacteriia</taxon>
        <taxon>Eggerthellales</taxon>
        <taxon>Eggerthellaceae</taxon>
        <taxon>Adlercreutzia</taxon>
    </lineage>
</organism>
<evidence type="ECO:0000256" key="4">
    <source>
        <dbReference type="ARBA" id="ARBA00022842"/>
    </source>
</evidence>
<dbReference type="RefSeq" id="WP_114549048.1">
    <property type="nucleotide sequence ID" value="NZ_DBGDPA010000069.1"/>
</dbReference>
<protein>
    <recommendedName>
        <fullName evidence="5">PIN domain-containing protein</fullName>
    </recommendedName>
</protein>
<reference evidence="6 7" key="1">
    <citation type="journal article" date="2018" name="Elife">
        <title>Discovery and characterization of a prevalent human gut bacterial enzyme sufficient for the inactivation of a family of plant toxins.</title>
        <authorList>
            <person name="Koppel N."/>
            <person name="Bisanz J.E."/>
            <person name="Pandelia M.E."/>
            <person name="Turnbaugh P.J."/>
            <person name="Balskus E.P."/>
        </authorList>
    </citation>
    <scope>NUCLEOTIDE SEQUENCE [LARGE SCALE GENOMIC DNA]</scope>
    <source>
        <strain evidence="6 7">OB21 GAM 11</strain>
    </source>
</reference>
<gene>
    <name evidence="6" type="ORF">C1850_06400</name>
</gene>
<evidence type="ECO:0000256" key="1">
    <source>
        <dbReference type="ARBA" id="ARBA00022722"/>
    </source>
</evidence>
<dbReference type="GO" id="GO:0046872">
    <property type="term" value="F:metal ion binding"/>
    <property type="evidence" value="ECO:0007669"/>
    <property type="project" value="UniProtKB-KW"/>
</dbReference>
<proteinExistence type="predicted"/>
<keyword evidence="4" id="KW-0460">Magnesium</keyword>
<name>A0A369P0Z4_9ACTN</name>
<evidence type="ECO:0000259" key="5">
    <source>
        <dbReference type="Pfam" id="PF13470"/>
    </source>
</evidence>
<evidence type="ECO:0000313" key="7">
    <source>
        <dbReference type="Proteomes" id="UP000253805"/>
    </source>
</evidence>
<dbReference type="Pfam" id="PF13470">
    <property type="entry name" value="PIN_3"/>
    <property type="match status" value="1"/>
</dbReference>
<keyword evidence="1" id="KW-0540">Nuclease</keyword>
<evidence type="ECO:0000313" key="6">
    <source>
        <dbReference type="EMBL" id="RDC44345.1"/>
    </source>
</evidence>
<feature type="domain" description="PIN" evidence="5">
    <location>
        <begin position="2"/>
        <end position="113"/>
    </location>
</feature>
<dbReference type="InterPro" id="IPR002716">
    <property type="entry name" value="PIN_dom"/>
</dbReference>
<keyword evidence="3" id="KW-0378">Hydrolase</keyword>
<sequence length="148" mass="16058">MRLLIDSDVLLDFIGERESTAAAWVKLHAMELAGAAELWVSAEAFGEVRTALAEALSDHDARSALRSAMAFLSVCSIDGPDVRFALEHEGLPYHAALTESCARKLQADFIVTHGGEVSVSRAVRRVAPDELFSVLEAEQGIVFDVIDF</sequence>
<evidence type="ECO:0000256" key="3">
    <source>
        <dbReference type="ARBA" id="ARBA00022801"/>
    </source>
</evidence>
<dbReference type="EMBL" id="PPUT01000014">
    <property type="protein sequence ID" value="RDC44345.1"/>
    <property type="molecule type" value="Genomic_DNA"/>
</dbReference>